<accession>A0ABZ1QTN8</accession>
<proteinExistence type="inferred from homology"/>
<dbReference type="PANTHER" id="PTHR46268">
    <property type="entry name" value="STRESS RESPONSE PROTEIN NHAX"/>
    <property type="match status" value="1"/>
</dbReference>
<keyword evidence="4" id="KW-1185">Reference proteome</keyword>
<evidence type="ECO:0000259" key="2">
    <source>
        <dbReference type="Pfam" id="PF00582"/>
    </source>
</evidence>
<evidence type="ECO:0000313" key="4">
    <source>
        <dbReference type="Proteomes" id="UP001432071"/>
    </source>
</evidence>
<sequence>MTEQHPSPFERGTDGPKVIVVGVDGSDTSMRAAAYAAGLARRQRALLAVVYVQPVMTAGAALGAPVAEATDEIAQEIVAQIREATERSRGIFDMRWEFHTFHGDPYNGLVKAADQLKADAVVVGASEQAGHRIVGSVAVRLVKAGRWPVTVVP</sequence>
<dbReference type="CDD" id="cd00293">
    <property type="entry name" value="USP-like"/>
    <property type="match status" value="1"/>
</dbReference>
<dbReference type="EMBL" id="CP108038">
    <property type="protein sequence ID" value="WUN85855.1"/>
    <property type="molecule type" value="Genomic_DNA"/>
</dbReference>
<reference evidence="3" key="1">
    <citation type="submission" date="2022-10" db="EMBL/GenBank/DDBJ databases">
        <title>The complete genomes of actinobacterial strains from the NBC collection.</title>
        <authorList>
            <person name="Joergensen T.S."/>
            <person name="Alvarez Arevalo M."/>
            <person name="Sterndorff E.B."/>
            <person name="Faurdal D."/>
            <person name="Vuksanovic O."/>
            <person name="Mourched A.-S."/>
            <person name="Charusanti P."/>
            <person name="Shaw S."/>
            <person name="Blin K."/>
            <person name="Weber T."/>
        </authorList>
    </citation>
    <scope>NUCLEOTIDE SEQUENCE</scope>
    <source>
        <strain evidence="3">NBC_00302</strain>
    </source>
</reference>
<dbReference type="InterPro" id="IPR014729">
    <property type="entry name" value="Rossmann-like_a/b/a_fold"/>
</dbReference>
<dbReference type="GeneID" id="93760723"/>
<dbReference type="RefSeq" id="WP_150473819.1">
    <property type="nucleotide sequence ID" value="NZ_CP108038.1"/>
</dbReference>
<feature type="domain" description="UspA" evidence="2">
    <location>
        <begin position="17"/>
        <end position="153"/>
    </location>
</feature>
<comment type="similarity">
    <text evidence="1">Belongs to the universal stress protein A family.</text>
</comment>
<dbReference type="Pfam" id="PF00582">
    <property type="entry name" value="Usp"/>
    <property type="match status" value="1"/>
</dbReference>
<dbReference type="PANTHER" id="PTHR46268:SF6">
    <property type="entry name" value="UNIVERSAL STRESS PROTEIN UP12"/>
    <property type="match status" value="1"/>
</dbReference>
<dbReference type="Gene3D" id="3.40.50.620">
    <property type="entry name" value="HUPs"/>
    <property type="match status" value="1"/>
</dbReference>
<evidence type="ECO:0000256" key="1">
    <source>
        <dbReference type="ARBA" id="ARBA00008791"/>
    </source>
</evidence>
<name>A0ABZ1QTN8_9ACTN</name>
<dbReference type="InterPro" id="IPR006016">
    <property type="entry name" value="UspA"/>
</dbReference>
<organism evidence="3 4">
    <name type="scientific">Streptomyces bobili</name>
    <dbReference type="NCBI Taxonomy" id="67280"/>
    <lineage>
        <taxon>Bacteria</taxon>
        <taxon>Bacillati</taxon>
        <taxon>Actinomycetota</taxon>
        <taxon>Actinomycetes</taxon>
        <taxon>Kitasatosporales</taxon>
        <taxon>Streptomycetaceae</taxon>
        <taxon>Streptomyces</taxon>
    </lineage>
</organism>
<dbReference type="PRINTS" id="PR01438">
    <property type="entry name" value="UNVRSLSTRESS"/>
</dbReference>
<dbReference type="Proteomes" id="UP001432071">
    <property type="component" value="Chromosome"/>
</dbReference>
<dbReference type="InterPro" id="IPR006015">
    <property type="entry name" value="Universal_stress_UspA"/>
</dbReference>
<evidence type="ECO:0000313" key="3">
    <source>
        <dbReference type="EMBL" id="WUN85855.1"/>
    </source>
</evidence>
<dbReference type="SUPFAM" id="SSF52402">
    <property type="entry name" value="Adenine nucleotide alpha hydrolases-like"/>
    <property type="match status" value="1"/>
</dbReference>
<protein>
    <submittedName>
        <fullName evidence="3">Universal stress protein</fullName>
    </submittedName>
</protein>
<gene>
    <name evidence="3" type="ORF">OHT53_07120</name>
</gene>